<dbReference type="Gene3D" id="1.25.10.10">
    <property type="entry name" value="Leucine-rich Repeat Variant"/>
    <property type="match status" value="3"/>
</dbReference>
<comment type="function">
    <text evidence="1">Catalyzes the hydroxylation of the N(6)-(4-aminobutyl)-L-lysine intermediate produced by deoxyhypusine synthase/DHPS on a critical lysine of the eukaryotic translation initiation factor 5A/eIF-5A. This is the second step of the post-translational modification of that lysine into an unusual amino acid residue named hypusine. Hypusination is unique to mature eIF-5A factor and is essential for its function.</text>
</comment>
<dbReference type="PROSITE" id="PS50077">
    <property type="entry name" value="HEAT_REPEAT"/>
    <property type="match status" value="1"/>
</dbReference>
<dbReference type="InterPro" id="IPR011989">
    <property type="entry name" value="ARM-like"/>
</dbReference>
<proteinExistence type="predicted"/>
<dbReference type="Pfam" id="PF13646">
    <property type="entry name" value="HEAT_2"/>
    <property type="match status" value="2"/>
</dbReference>
<reference evidence="2 3" key="1">
    <citation type="submission" date="2020-02" db="EMBL/GenBank/DDBJ databases">
        <authorList>
            <person name="Zheng R.K."/>
            <person name="Sun C.M."/>
        </authorList>
    </citation>
    <scope>NUCLEOTIDE SEQUENCE [LARGE SCALE GENOMIC DNA]</scope>
    <source>
        <strain evidence="3">rifampicinis</strain>
    </source>
</reference>
<dbReference type="RefSeq" id="WP_195170592.1">
    <property type="nucleotide sequence ID" value="NZ_CP062983.1"/>
</dbReference>
<name>A0A7S8E924_9CHLR</name>
<dbReference type="InterPro" id="IPR016024">
    <property type="entry name" value="ARM-type_fold"/>
</dbReference>
<evidence type="ECO:0000256" key="1">
    <source>
        <dbReference type="ARBA" id="ARBA00045876"/>
    </source>
</evidence>
<dbReference type="GO" id="GO:0016491">
    <property type="term" value="F:oxidoreductase activity"/>
    <property type="evidence" value="ECO:0007669"/>
    <property type="project" value="TreeGrafter"/>
</dbReference>
<dbReference type="EMBL" id="CP062983">
    <property type="protein sequence ID" value="QPC82523.1"/>
    <property type="molecule type" value="Genomic_DNA"/>
</dbReference>
<protein>
    <submittedName>
        <fullName evidence="2">HEAT repeat domain-containing protein</fullName>
    </submittedName>
</protein>
<dbReference type="InterPro" id="IPR004155">
    <property type="entry name" value="PBS_lyase_HEAT"/>
</dbReference>
<dbReference type="PANTHER" id="PTHR12697:SF5">
    <property type="entry name" value="DEOXYHYPUSINE HYDROXYLASE"/>
    <property type="match status" value="1"/>
</dbReference>
<evidence type="ECO:0000313" key="2">
    <source>
        <dbReference type="EMBL" id="QPC82523.1"/>
    </source>
</evidence>
<sequence>MTNTVQMLKEQLHSPNAETRSRAALSFADAGDVNTLAILLDALRTETSLFVREDITWAIVRMGRDSVPTLIELLNDDDAALRHHVAHVISKISDARAVDALISALQDENAKVVYKAAFALGQIGDASAVPALVGLIGHPYLELQTLLLDLMEQFADEALPLVRALATHEDETVRTQVTDILGVMQSPGAIDALITMLQDDAWEVRFGALMALQPVDTLQTREAIARMSDDPHPRVRGLAGMLAIS</sequence>
<dbReference type="PANTHER" id="PTHR12697">
    <property type="entry name" value="PBS LYASE HEAT-LIKE PROTEIN"/>
    <property type="match status" value="1"/>
</dbReference>
<dbReference type="Proteomes" id="UP000594468">
    <property type="component" value="Chromosome"/>
</dbReference>
<dbReference type="AlphaFoldDB" id="A0A7S8E924"/>
<evidence type="ECO:0000313" key="3">
    <source>
        <dbReference type="Proteomes" id="UP000594468"/>
    </source>
</evidence>
<accession>A0A7S8E924</accession>
<keyword evidence="3" id="KW-1185">Reference proteome</keyword>
<dbReference type="InterPro" id="IPR021133">
    <property type="entry name" value="HEAT_type_2"/>
</dbReference>
<gene>
    <name evidence="2" type="ORF">G4Y79_23020</name>
</gene>
<dbReference type="SMART" id="SM00567">
    <property type="entry name" value="EZ_HEAT"/>
    <property type="match status" value="6"/>
</dbReference>
<organism evidence="2 3">
    <name type="scientific">Phototrophicus methaneseepsis</name>
    <dbReference type="NCBI Taxonomy" id="2710758"/>
    <lineage>
        <taxon>Bacteria</taxon>
        <taxon>Bacillati</taxon>
        <taxon>Chloroflexota</taxon>
        <taxon>Candidatus Thermofontia</taxon>
        <taxon>Phototrophicales</taxon>
        <taxon>Phototrophicaceae</taxon>
        <taxon>Phototrophicus</taxon>
    </lineage>
</organism>
<dbReference type="KEGG" id="pmet:G4Y79_23020"/>
<dbReference type="SUPFAM" id="SSF48371">
    <property type="entry name" value="ARM repeat"/>
    <property type="match status" value="1"/>
</dbReference>